<dbReference type="PATRIC" id="fig|1420583.3.peg.2173"/>
<organism evidence="1 2">
    <name type="scientific">Sphingobium cupriresistens LL01</name>
    <dbReference type="NCBI Taxonomy" id="1420583"/>
    <lineage>
        <taxon>Bacteria</taxon>
        <taxon>Pseudomonadati</taxon>
        <taxon>Pseudomonadota</taxon>
        <taxon>Alphaproteobacteria</taxon>
        <taxon>Sphingomonadales</taxon>
        <taxon>Sphingomonadaceae</taxon>
        <taxon>Sphingobium</taxon>
    </lineage>
</organism>
<comment type="caution">
    <text evidence="1">The sequence shown here is derived from an EMBL/GenBank/DDBJ whole genome shotgun (WGS) entry which is preliminary data.</text>
</comment>
<dbReference type="InterPro" id="IPR010270">
    <property type="entry name" value="Phage_P2_GpM"/>
</dbReference>
<dbReference type="GO" id="GO:0004519">
    <property type="term" value="F:endonuclease activity"/>
    <property type="evidence" value="ECO:0007669"/>
    <property type="project" value="InterPro"/>
</dbReference>
<gene>
    <name evidence="1" type="ORF">V473_10800</name>
</gene>
<dbReference type="GO" id="GO:0003677">
    <property type="term" value="F:DNA binding"/>
    <property type="evidence" value="ECO:0007669"/>
    <property type="project" value="InterPro"/>
</dbReference>
<proteinExistence type="predicted"/>
<evidence type="ECO:0000313" key="1">
    <source>
        <dbReference type="EMBL" id="KMS58569.1"/>
    </source>
</evidence>
<reference evidence="1 2" key="1">
    <citation type="journal article" date="2015" name="G3 (Bethesda)">
        <title>Insights into Ongoing Evolution of the Hexachlorocyclohexane Catabolic Pathway from Comparative Genomics of Ten Sphingomonadaceae Strains.</title>
        <authorList>
            <person name="Pearce S.L."/>
            <person name="Oakeshott J.G."/>
            <person name="Pandey G."/>
        </authorList>
    </citation>
    <scope>NUCLEOTIDE SEQUENCE [LARGE SCALE GENOMIC DNA]</scope>
    <source>
        <strain evidence="1 2">LL01</strain>
    </source>
</reference>
<dbReference type="Pfam" id="PF05944">
    <property type="entry name" value="Phage_term_smal"/>
    <property type="match status" value="1"/>
</dbReference>
<keyword evidence="2" id="KW-1185">Reference proteome</keyword>
<evidence type="ECO:0008006" key="3">
    <source>
        <dbReference type="Google" id="ProtNLM"/>
    </source>
</evidence>
<dbReference type="STRING" id="1420583.V473_10800"/>
<dbReference type="Proteomes" id="UP000052232">
    <property type="component" value="Unassembled WGS sequence"/>
</dbReference>
<name>A0A0J7Y416_9SPHN</name>
<accession>A0A0J7Y416</accession>
<evidence type="ECO:0000313" key="2">
    <source>
        <dbReference type="Proteomes" id="UP000052232"/>
    </source>
</evidence>
<protein>
    <recommendedName>
        <fullName evidence="3">Terminase</fullName>
    </recommendedName>
</protein>
<dbReference type="AlphaFoldDB" id="A0A0J7Y416"/>
<sequence>MAAVPDAAPLPASGINVSSAADRAAAQIALRLTHDLRRLKEIKSIDLKIAAKREMLPEYRDWVAGLIAADAGVGTGTAAEVLPTVMVWLIDTASYADALDLVPFMFAHRVAMPSRYQRDPATIVVEEIADAANKAQGAGASFPLDILDRVADLTEAHDIHDEVRAKLFKAIGTEELTIAEDMEAGPAARARLTVARNSLREAHRLHSRIGVNTRIKKAEKLIAANLAAFPPEYEQRGDDAA</sequence>
<dbReference type="EMBL" id="JACT01000001">
    <property type="protein sequence ID" value="KMS58569.1"/>
    <property type="molecule type" value="Genomic_DNA"/>
</dbReference>